<evidence type="ECO:0000313" key="3">
    <source>
        <dbReference type="Proteomes" id="UP001221757"/>
    </source>
</evidence>
<protein>
    <submittedName>
        <fullName evidence="2">Uncharacterized protein</fullName>
    </submittedName>
</protein>
<name>A0AAD7CNE4_MYCRO</name>
<organism evidence="2 3">
    <name type="scientific">Mycena rosella</name>
    <name type="common">Pink bonnet</name>
    <name type="synonym">Agaricus rosellus</name>
    <dbReference type="NCBI Taxonomy" id="1033263"/>
    <lineage>
        <taxon>Eukaryota</taxon>
        <taxon>Fungi</taxon>
        <taxon>Dikarya</taxon>
        <taxon>Basidiomycota</taxon>
        <taxon>Agaricomycotina</taxon>
        <taxon>Agaricomycetes</taxon>
        <taxon>Agaricomycetidae</taxon>
        <taxon>Agaricales</taxon>
        <taxon>Marasmiineae</taxon>
        <taxon>Mycenaceae</taxon>
        <taxon>Mycena</taxon>
    </lineage>
</organism>
<dbReference type="Proteomes" id="UP001221757">
    <property type="component" value="Unassembled WGS sequence"/>
</dbReference>
<dbReference type="AlphaFoldDB" id="A0AAD7CNE4"/>
<gene>
    <name evidence="2" type="ORF">B0H17DRAFT_1214297</name>
</gene>
<keyword evidence="3" id="KW-1185">Reference proteome</keyword>
<reference evidence="2" key="1">
    <citation type="submission" date="2023-03" db="EMBL/GenBank/DDBJ databases">
        <title>Massive genome expansion in bonnet fungi (Mycena s.s.) driven by repeated elements and novel gene families across ecological guilds.</title>
        <authorList>
            <consortium name="Lawrence Berkeley National Laboratory"/>
            <person name="Harder C.B."/>
            <person name="Miyauchi S."/>
            <person name="Viragh M."/>
            <person name="Kuo A."/>
            <person name="Thoen E."/>
            <person name="Andreopoulos B."/>
            <person name="Lu D."/>
            <person name="Skrede I."/>
            <person name="Drula E."/>
            <person name="Henrissat B."/>
            <person name="Morin E."/>
            <person name="Kohler A."/>
            <person name="Barry K."/>
            <person name="LaButti K."/>
            <person name="Morin E."/>
            <person name="Salamov A."/>
            <person name="Lipzen A."/>
            <person name="Mereny Z."/>
            <person name="Hegedus B."/>
            <person name="Baldrian P."/>
            <person name="Stursova M."/>
            <person name="Weitz H."/>
            <person name="Taylor A."/>
            <person name="Grigoriev I.V."/>
            <person name="Nagy L.G."/>
            <person name="Martin F."/>
            <person name="Kauserud H."/>
        </authorList>
    </citation>
    <scope>NUCLEOTIDE SEQUENCE</scope>
    <source>
        <strain evidence="2">CBHHK067</strain>
    </source>
</reference>
<evidence type="ECO:0000313" key="2">
    <source>
        <dbReference type="EMBL" id="KAJ7654703.1"/>
    </source>
</evidence>
<proteinExistence type="predicted"/>
<feature type="region of interest" description="Disordered" evidence="1">
    <location>
        <begin position="166"/>
        <end position="215"/>
    </location>
</feature>
<accession>A0AAD7CNE4</accession>
<comment type="caution">
    <text evidence="2">The sequence shown here is derived from an EMBL/GenBank/DDBJ whole genome shotgun (WGS) entry which is preliminary data.</text>
</comment>
<dbReference type="EMBL" id="JARKIE010000320">
    <property type="protein sequence ID" value="KAJ7654703.1"/>
    <property type="molecule type" value="Genomic_DNA"/>
</dbReference>
<sequence>MLDDDPQILLDDLVRFRDTFEVVVSGERRALEVARHALDPETFGHCETDADYHFRLVDHVRAKRQERTFLRTSDYGNPHARMPEGLVQEALAAFGFDKITVKCDRWPRGVVEPEWLRPSMYRTVERWRAEENAEELRASIYYLSGIAAALQKSYNYDDESDAHLGDGPLKTLKAEESGVEEEASSAEPHDAIIARNGGHKKQGARSQSLIPAPTP</sequence>
<evidence type="ECO:0000256" key="1">
    <source>
        <dbReference type="SAM" id="MobiDB-lite"/>
    </source>
</evidence>